<accession>A0A5C6FT12</accession>
<proteinExistence type="predicted"/>
<sequence>MSETPFSVAESLRIGSVDFVSPDEVRVLLDIEAPDSVALNTGGARPFPRINGYALVPIDDGFVVGQIEWLTIERSSFPKRRGVKDFGVVDLPYPLRKLCLNPLGTLRKSSESSYSFKRGSGLLPTVGSAVLLPTNEQLRSIVESGENRHVRIGVSPLAENAEVSIDPDRLFGRHLAVLGNTGSGKSCTVAGLIRWSLESAKRTRDGEANGSKPNARFIILDPNGEYARAFHNKAERDTARVFKLDPGDGELPLQVPLWFWNSAEWSSFTQATAKTQRPMLRRALRDVKAGRGISEETTYEEQKLVLRRYLTSVTIGMQRRISMGEIRDDSTKTGLWLKAIREDLLVKAVHFTDVPLTEITECIQGSLDGCFDSFVKNGKTIEYYKTFTEQSVEPVVSSLCTALDCLGGLLHEDGPDEDMPIPFEGVQLADHLQSLAAQENQSQFIDFLVSRIRSFLGDTRCSAVVEGENSPSLEEWLQHYIGCETEDDSPITILDLSLVPTEIVHVVIAVCSRMIFEALQRYRKIHKKALPTVLVMEEAHTFVKRYKDDIDNHDAAKVCCQVFERIAREGRKFGLGLVLSSQRPSELSQTVLSQCNTFLLHRISNDRDQELVRKLVPDNLRGLLRELPSLPSQHAIMLGWATELPLLVRIDDLKKEQQPHSDDPDFWNVWTGADDEGNSVERPANWTNVVHDWQGIKETGEDAEPDAEDVIQIDLDEDD</sequence>
<dbReference type="EMBL" id="SJPZ01000001">
    <property type="protein sequence ID" value="TWU65501.1"/>
    <property type="molecule type" value="Genomic_DNA"/>
</dbReference>
<dbReference type="InterPro" id="IPR027417">
    <property type="entry name" value="P-loop_NTPase"/>
</dbReference>
<reference evidence="3 4" key="1">
    <citation type="submission" date="2019-02" db="EMBL/GenBank/DDBJ databases">
        <title>Deep-cultivation of Planctomycetes and their phenomic and genomic characterization uncovers novel biology.</title>
        <authorList>
            <person name="Wiegand S."/>
            <person name="Jogler M."/>
            <person name="Boedeker C."/>
            <person name="Pinto D."/>
            <person name="Vollmers J."/>
            <person name="Rivas-Marin E."/>
            <person name="Kohn T."/>
            <person name="Peeters S.H."/>
            <person name="Heuer A."/>
            <person name="Rast P."/>
            <person name="Oberbeckmann S."/>
            <person name="Bunk B."/>
            <person name="Jeske O."/>
            <person name="Meyerdierks A."/>
            <person name="Storesund J.E."/>
            <person name="Kallscheuer N."/>
            <person name="Luecker S."/>
            <person name="Lage O.M."/>
            <person name="Pohl T."/>
            <person name="Merkel B.J."/>
            <person name="Hornburger P."/>
            <person name="Mueller R.-W."/>
            <person name="Bruemmer F."/>
            <person name="Labrenz M."/>
            <person name="Spormann A.M."/>
            <person name="Op Den Camp H."/>
            <person name="Overmann J."/>
            <person name="Amann R."/>
            <person name="Jetten M.S.M."/>
            <person name="Mascher T."/>
            <person name="Medema M.H."/>
            <person name="Devos D.P."/>
            <person name="Kaster A.-K."/>
            <person name="Ovreas L."/>
            <person name="Rohde M."/>
            <person name="Galperin M.Y."/>
            <person name="Jogler C."/>
        </authorList>
    </citation>
    <scope>NUCLEOTIDE SEQUENCE [LARGE SCALE GENOMIC DNA]</scope>
    <source>
        <strain evidence="3 4">V7</strain>
    </source>
</reference>
<feature type="compositionally biased region" description="Acidic residues" evidence="1">
    <location>
        <begin position="701"/>
        <end position="719"/>
    </location>
</feature>
<dbReference type="InterPro" id="IPR002789">
    <property type="entry name" value="HerA_central"/>
</dbReference>
<dbReference type="Proteomes" id="UP000316476">
    <property type="component" value="Unassembled WGS sequence"/>
</dbReference>
<dbReference type="AlphaFoldDB" id="A0A5C6FT12"/>
<organism evidence="3 4">
    <name type="scientific">Crateriforma conspicua</name>
    <dbReference type="NCBI Taxonomy" id="2527996"/>
    <lineage>
        <taxon>Bacteria</taxon>
        <taxon>Pseudomonadati</taxon>
        <taxon>Planctomycetota</taxon>
        <taxon>Planctomycetia</taxon>
        <taxon>Planctomycetales</taxon>
        <taxon>Planctomycetaceae</taxon>
        <taxon>Crateriforma</taxon>
    </lineage>
</organism>
<dbReference type="PANTHER" id="PTHR42957:SF1">
    <property type="entry name" value="HELICASE MJ1565-RELATED"/>
    <property type="match status" value="1"/>
</dbReference>
<evidence type="ECO:0000256" key="1">
    <source>
        <dbReference type="SAM" id="MobiDB-lite"/>
    </source>
</evidence>
<protein>
    <submittedName>
        <fullName evidence="3">AAA-like domain protein</fullName>
    </submittedName>
</protein>
<feature type="domain" description="Helicase HerA central" evidence="2">
    <location>
        <begin position="157"/>
        <end position="306"/>
    </location>
</feature>
<comment type="caution">
    <text evidence="3">The sequence shown here is derived from an EMBL/GenBank/DDBJ whole genome shotgun (WGS) entry which is preliminary data.</text>
</comment>
<dbReference type="InterPro" id="IPR008571">
    <property type="entry name" value="HerA-like"/>
</dbReference>
<gene>
    <name evidence="3" type="ORF">V7x_10480</name>
</gene>
<name>A0A5C6FT12_9PLAN</name>
<dbReference type="PANTHER" id="PTHR42957">
    <property type="entry name" value="HELICASE MJ1565-RELATED"/>
    <property type="match status" value="1"/>
</dbReference>
<dbReference type="Pfam" id="PF01935">
    <property type="entry name" value="DUF87"/>
    <property type="match status" value="1"/>
</dbReference>
<dbReference type="Gene3D" id="3.40.50.300">
    <property type="entry name" value="P-loop containing nucleotide triphosphate hydrolases"/>
    <property type="match status" value="2"/>
</dbReference>
<dbReference type="SUPFAM" id="SSF52540">
    <property type="entry name" value="P-loop containing nucleoside triphosphate hydrolases"/>
    <property type="match status" value="1"/>
</dbReference>
<feature type="region of interest" description="Disordered" evidence="1">
    <location>
        <begin position="697"/>
        <end position="719"/>
    </location>
</feature>
<evidence type="ECO:0000313" key="4">
    <source>
        <dbReference type="Proteomes" id="UP000316476"/>
    </source>
</evidence>
<evidence type="ECO:0000259" key="2">
    <source>
        <dbReference type="Pfam" id="PF01935"/>
    </source>
</evidence>
<dbReference type="RefSeq" id="WP_146411604.1">
    <property type="nucleotide sequence ID" value="NZ_SJPZ01000001.1"/>
</dbReference>
<dbReference type="OrthoDB" id="9806951at2"/>
<evidence type="ECO:0000313" key="3">
    <source>
        <dbReference type="EMBL" id="TWU65501.1"/>
    </source>
</evidence>